<dbReference type="EMBL" id="QGKL01000042">
    <property type="protein sequence ID" value="PWQ93726.1"/>
    <property type="molecule type" value="Genomic_DNA"/>
</dbReference>
<dbReference type="RefSeq" id="WP_109825824.1">
    <property type="nucleotide sequence ID" value="NZ_QGKL01000042.1"/>
</dbReference>
<feature type="domain" description="Metallo-beta-lactamase" evidence="2">
    <location>
        <begin position="20"/>
        <end position="210"/>
    </location>
</feature>
<evidence type="ECO:0000256" key="1">
    <source>
        <dbReference type="ARBA" id="ARBA00022723"/>
    </source>
</evidence>
<comment type="caution">
    <text evidence="3">The sequence shown here is derived from an EMBL/GenBank/DDBJ whole genome shotgun (WGS) entry which is preliminary data.</text>
</comment>
<dbReference type="PANTHER" id="PTHR43084">
    <property type="entry name" value="PERSULFIDE DIOXYGENASE ETHE1"/>
    <property type="match status" value="1"/>
</dbReference>
<dbReference type="GO" id="GO:0006749">
    <property type="term" value="P:glutathione metabolic process"/>
    <property type="evidence" value="ECO:0007669"/>
    <property type="project" value="InterPro"/>
</dbReference>
<evidence type="ECO:0000259" key="2">
    <source>
        <dbReference type="SMART" id="SM00849"/>
    </source>
</evidence>
<dbReference type="Pfam" id="PF00753">
    <property type="entry name" value="Lactamase_B"/>
    <property type="match status" value="1"/>
</dbReference>
<dbReference type="GO" id="GO:0050313">
    <property type="term" value="F:sulfur dioxygenase activity"/>
    <property type="evidence" value="ECO:0007669"/>
    <property type="project" value="InterPro"/>
</dbReference>
<name>A0A317C4W6_9GAMM</name>
<dbReference type="PANTHER" id="PTHR43084:SF1">
    <property type="entry name" value="PERSULFIDE DIOXYGENASE ETHE1, MITOCHONDRIAL"/>
    <property type="match status" value="1"/>
</dbReference>
<gene>
    <name evidence="3" type="ORF">DKT75_19140</name>
</gene>
<dbReference type="InterPro" id="IPR051682">
    <property type="entry name" value="Mito_Persulfide_Diox"/>
</dbReference>
<evidence type="ECO:0000313" key="3">
    <source>
        <dbReference type="EMBL" id="PWQ93726.1"/>
    </source>
</evidence>
<dbReference type="Proteomes" id="UP000245506">
    <property type="component" value="Unassembled WGS sequence"/>
</dbReference>
<dbReference type="GO" id="GO:0016787">
    <property type="term" value="F:hydrolase activity"/>
    <property type="evidence" value="ECO:0007669"/>
    <property type="project" value="UniProtKB-KW"/>
</dbReference>
<organism evidence="3 4">
    <name type="scientific">Leucothrix arctica</name>
    <dbReference type="NCBI Taxonomy" id="1481894"/>
    <lineage>
        <taxon>Bacteria</taxon>
        <taxon>Pseudomonadati</taxon>
        <taxon>Pseudomonadota</taxon>
        <taxon>Gammaproteobacteria</taxon>
        <taxon>Thiotrichales</taxon>
        <taxon>Thiotrichaceae</taxon>
        <taxon>Leucothrix</taxon>
    </lineage>
</organism>
<dbReference type="OrthoDB" id="9784009at2"/>
<dbReference type="InterPro" id="IPR001279">
    <property type="entry name" value="Metallo-B-lactamas"/>
</dbReference>
<dbReference type="Gene3D" id="3.60.15.10">
    <property type="entry name" value="Ribonuclease Z/Hydroxyacylglutathione hydrolase-like"/>
    <property type="match status" value="1"/>
</dbReference>
<protein>
    <submittedName>
        <fullName evidence="3">MBL fold metallo-hydrolase</fullName>
    </submittedName>
</protein>
<accession>A0A317C4W6</accession>
<keyword evidence="4" id="KW-1185">Reference proteome</keyword>
<reference evidence="3 4" key="1">
    <citation type="submission" date="2018-05" db="EMBL/GenBank/DDBJ databases">
        <title>Leucothrix arctica sp. nov., isolated from Arctic seawater.</title>
        <authorList>
            <person name="Choi A."/>
            <person name="Baek K."/>
        </authorList>
    </citation>
    <scope>NUCLEOTIDE SEQUENCE [LARGE SCALE GENOMIC DNA]</scope>
    <source>
        <strain evidence="3 4">IMCC9719</strain>
    </source>
</reference>
<keyword evidence="3" id="KW-0378">Hydrolase</keyword>
<dbReference type="InterPro" id="IPR044528">
    <property type="entry name" value="POD-like_MBL-fold"/>
</dbReference>
<dbReference type="GO" id="GO:0070813">
    <property type="term" value="P:hydrogen sulfide metabolic process"/>
    <property type="evidence" value="ECO:0007669"/>
    <property type="project" value="TreeGrafter"/>
</dbReference>
<keyword evidence="1" id="KW-0479">Metal-binding</keyword>
<dbReference type="AlphaFoldDB" id="A0A317C4W6"/>
<dbReference type="GO" id="GO:0046872">
    <property type="term" value="F:metal ion binding"/>
    <property type="evidence" value="ECO:0007669"/>
    <property type="project" value="UniProtKB-KW"/>
</dbReference>
<dbReference type="InterPro" id="IPR036866">
    <property type="entry name" value="RibonucZ/Hydroxyglut_hydro"/>
</dbReference>
<proteinExistence type="predicted"/>
<evidence type="ECO:0000313" key="4">
    <source>
        <dbReference type="Proteomes" id="UP000245506"/>
    </source>
</evidence>
<dbReference type="CDD" id="cd07724">
    <property type="entry name" value="POD-like_MBL-fold"/>
    <property type="match status" value="1"/>
</dbReference>
<dbReference type="SUPFAM" id="SSF56281">
    <property type="entry name" value="Metallo-hydrolase/oxidoreductase"/>
    <property type="match status" value="1"/>
</dbReference>
<dbReference type="SMART" id="SM00849">
    <property type="entry name" value="Lactamase_B"/>
    <property type="match status" value="1"/>
</dbReference>
<sequence>MTRQTVLKPEVFEFLEPSSCTFSYIVKDPTSNKCAVVDSVLDFDYPSGTVSYQSANKIIAAIREKELDVVWLLETHVHADHLSAAPYIQDAVGGKIAISKHITTVQEVFGKLFNEGTEFQRTGEQFDKLLDDDETYTVGALQGQALYTPGHTPACVAHVIGDAAFVGDTMFMPDIGTARTDFPGGDARTLYHSIQRVLSLPEDTRLFLCHDYPPEGRGFTFESSVHDQKMSNIHVKDGISEDDFVVMREARDKESGMPRLIFPSLQVNMRAGHFPEPATEDAVYLKVPVSGLKK</sequence>